<dbReference type="Gene3D" id="3.40.50.1820">
    <property type="entry name" value="alpha/beta hydrolase"/>
    <property type="match status" value="1"/>
</dbReference>
<dbReference type="PANTHER" id="PTHR11034">
    <property type="entry name" value="N-MYC DOWNSTREAM REGULATED"/>
    <property type="match status" value="1"/>
</dbReference>
<name>A0AAV5WEV4_9BILA</name>
<comment type="caution">
    <text evidence="2">The sequence shown here is derived from an EMBL/GenBank/DDBJ whole genome shotgun (WGS) entry which is preliminary data.</text>
</comment>
<gene>
    <name evidence="2" type="ORF">PFISCL1PPCAC_20185</name>
</gene>
<evidence type="ECO:0000256" key="1">
    <source>
        <dbReference type="ARBA" id="ARBA00005598"/>
    </source>
</evidence>
<dbReference type="InterPro" id="IPR004142">
    <property type="entry name" value="NDRG"/>
</dbReference>
<protein>
    <submittedName>
        <fullName evidence="2">Uncharacterized protein</fullName>
    </submittedName>
</protein>
<sequence length="352" mass="39495">VCSSINMSSIEMEMYPFGRDSQPTHDDGRAADMTEERVQTGFGKVKVTIYGDRKRHPLVTFHDLGLDSESNFQNFFQYVSVAEFTEKFCIYNINAPGQEVDAQPLPENFTYPTMDGLAKIVESVVDHYELKHFVAFGVGMGANVMLRYALLNERRLDALVLVNCVHTKAGWIEWGYQKMNMSYLHKTGMTSFTVDYLMWHHFGRRIDECAADIVRQYRVFFQHLPNPTNLSALIESYVGRSHVSFSRDLSDGPKLTVPVLQIVGAGSAFVNDAVEVNARLDPAKSDWIKVSDSCGLVLDDRPAAVTEALMLFLQGLGFFPTMNVVKLIKKIQETQREGDASYAADIGSLGEC</sequence>
<dbReference type="Pfam" id="PF03096">
    <property type="entry name" value="Ndr"/>
    <property type="match status" value="1"/>
</dbReference>
<evidence type="ECO:0000313" key="2">
    <source>
        <dbReference type="EMBL" id="GMT28888.1"/>
    </source>
</evidence>
<proteinExistence type="inferred from homology"/>
<keyword evidence="3" id="KW-1185">Reference proteome</keyword>
<dbReference type="InterPro" id="IPR029058">
    <property type="entry name" value="AB_hydrolase_fold"/>
</dbReference>
<accession>A0AAV5WEV4</accession>
<dbReference type="EMBL" id="BTSY01000005">
    <property type="protein sequence ID" value="GMT28888.1"/>
    <property type="molecule type" value="Genomic_DNA"/>
</dbReference>
<evidence type="ECO:0000313" key="3">
    <source>
        <dbReference type="Proteomes" id="UP001432322"/>
    </source>
</evidence>
<reference evidence="2" key="1">
    <citation type="submission" date="2023-10" db="EMBL/GenBank/DDBJ databases">
        <title>Genome assembly of Pristionchus species.</title>
        <authorList>
            <person name="Yoshida K."/>
            <person name="Sommer R.J."/>
        </authorList>
    </citation>
    <scope>NUCLEOTIDE SEQUENCE</scope>
    <source>
        <strain evidence="2">RS5133</strain>
    </source>
</reference>
<dbReference type="SUPFAM" id="SSF53474">
    <property type="entry name" value="alpha/beta-Hydrolases"/>
    <property type="match status" value="1"/>
</dbReference>
<organism evidence="2 3">
    <name type="scientific">Pristionchus fissidentatus</name>
    <dbReference type="NCBI Taxonomy" id="1538716"/>
    <lineage>
        <taxon>Eukaryota</taxon>
        <taxon>Metazoa</taxon>
        <taxon>Ecdysozoa</taxon>
        <taxon>Nematoda</taxon>
        <taxon>Chromadorea</taxon>
        <taxon>Rhabditida</taxon>
        <taxon>Rhabditina</taxon>
        <taxon>Diplogasteromorpha</taxon>
        <taxon>Diplogasteroidea</taxon>
        <taxon>Neodiplogasteridae</taxon>
        <taxon>Pristionchus</taxon>
    </lineage>
</organism>
<comment type="similarity">
    <text evidence="1">Belongs to the NDRG family.</text>
</comment>
<dbReference type="Proteomes" id="UP001432322">
    <property type="component" value="Unassembled WGS sequence"/>
</dbReference>
<dbReference type="AlphaFoldDB" id="A0AAV5WEV4"/>
<feature type="non-terminal residue" evidence="2">
    <location>
        <position position="1"/>
    </location>
</feature>